<keyword evidence="3" id="KW-0436">Ligase</keyword>
<dbReference type="InterPro" id="IPR020845">
    <property type="entry name" value="AMP-binding_CS"/>
</dbReference>
<dbReference type="InterPro" id="IPR042099">
    <property type="entry name" value="ANL_N_sf"/>
</dbReference>
<keyword evidence="1" id="KW-0812">Transmembrane</keyword>
<dbReference type="OrthoDB" id="10253869at2759"/>
<evidence type="ECO:0000313" key="3">
    <source>
        <dbReference type="EMBL" id="KKZ62844.1"/>
    </source>
</evidence>
<dbReference type="Gene3D" id="3.30.300.30">
    <property type="match status" value="1"/>
</dbReference>
<dbReference type="PROSITE" id="PS00455">
    <property type="entry name" value="AMP_BINDING"/>
    <property type="match status" value="1"/>
</dbReference>
<dbReference type="NCBIfam" id="TIGR01217">
    <property type="entry name" value="ac_ac_CoA_syn"/>
    <property type="match status" value="1"/>
</dbReference>
<feature type="transmembrane region" description="Helical" evidence="1">
    <location>
        <begin position="157"/>
        <end position="181"/>
    </location>
</feature>
<reference evidence="4" key="1">
    <citation type="journal article" date="2015" name="PLoS Genet.">
        <title>The dynamic genome and transcriptome of the human fungal pathogen Blastomyces and close relative Emmonsia.</title>
        <authorList>
            <person name="Munoz J.F."/>
            <person name="Gauthier G.M."/>
            <person name="Desjardins C.A."/>
            <person name="Gallo J.E."/>
            <person name="Holder J."/>
            <person name="Sullivan T.D."/>
            <person name="Marty A.J."/>
            <person name="Carmen J.C."/>
            <person name="Chen Z."/>
            <person name="Ding L."/>
            <person name="Gujja S."/>
            <person name="Magrini V."/>
            <person name="Misas E."/>
            <person name="Mitreva M."/>
            <person name="Priest M."/>
            <person name="Saif S."/>
            <person name="Whiston E.A."/>
            <person name="Young S."/>
            <person name="Zeng Q."/>
            <person name="Goldman W.E."/>
            <person name="Mardis E.R."/>
            <person name="Taylor J.W."/>
            <person name="McEwen J.G."/>
            <person name="Clay O.K."/>
            <person name="Klein B.S."/>
            <person name="Cuomo C.A."/>
        </authorList>
    </citation>
    <scope>NUCLEOTIDE SEQUENCE [LARGE SCALE GENOMIC DNA]</scope>
    <source>
        <strain evidence="4">UAMH 3008</strain>
    </source>
</reference>
<dbReference type="VEuPathDB" id="FungiDB:EMCG_02839"/>
<sequence length="676" mass="75635">MSAPQEAQEAQEAEKLWVSPHAGEYPIDYYRRHVNWRFSLSLTDNHELQRWSVTKPHNFWIDLYNYIGIIPELPSHITRAYDDSLPLSAVPRFFDGVNLNYTENVLSGKDPNAVALIGLREGDGLDGEIVTWAQLAERVRVVRSALLRNGIKEGDRVGALVSTSIWAVVLLLASASIGAIFSSISPDMGVEGCVTRLQQIEPAVVFADSDMTYKGKKSSLDSKIIAIMDKLSKSTKIFVIPITTQIRPKFPVIEEFLSEAFDSDALEYSRVPFSHPLYILYSSGTSGPPKCLVHQHGVILQLKKISLLHNSLGPKDIVFQYSSTSWVLFNIMNGHLSVGATTICYDGSPLWPDATATLKILERFRVTYWGTSPRYLLELEASKLVPRDVYDLGALQMVTTTGATLTADQYRWFYRVFPYIHLSSIAGGTDIASSWLASDPSSPVYAGEMQIFALGMDVDVADPTTGESIKHSSESGELICRTPFPSMPVYFWGDKDNKKYISSYFERFDNICVWAQHDWISVNPATGGSVIHGRSDGVLNPSGIRFGSAEIYSISEGPKFNYQIEDTLCVGRRRKQDKDEVVFLFVKMRKNKPFTSGLEQRLRAEIRSGLSPRHVPKFIIETPEIPVTINGKKVEIAVKRIISGDKIQVSSTVANPQNLKFYEQFLHMEAQPRAKL</sequence>
<evidence type="ECO:0000259" key="2">
    <source>
        <dbReference type="Pfam" id="PF00501"/>
    </source>
</evidence>
<gene>
    <name evidence="3" type="ORF">EMCG_02839</name>
</gene>
<keyword evidence="1" id="KW-0472">Membrane</keyword>
<evidence type="ECO:0000256" key="1">
    <source>
        <dbReference type="SAM" id="Phobius"/>
    </source>
</evidence>
<accession>A0A0G2J126</accession>
<evidence type="ECO:0000313" key="4">
    <source>
        <dbReference type="Proteomes" id="UP000034164"/>
    </source>
</evidence>
<feature type="domain" description="AMP-dependent synthetase/ligase" evidence="2">
    <location>
        <begin position="109"/>
        <end position="484"/>
    </location>
</feature>
<dbReference type="Proteomes" id="UP000034164">
    <property type="component" value="Unassembled WGS sequence"/>
</dbReference>
<dbReference type="PANTHER" id="PTHR42921">
    <property type="entry name" value="ACETOACETYL-COA SYNTHETASE"/>
    <property type="match status" value="1"/>
</dbReference>
<dbReference type="InterPro" id="IPR045851">
    <property type="entry name" value="AMP-bd_C_sf"/>
</dbReference>
<dbReference type="AlphaFoldDB" id="A0A0G2J126"/>
<comment type="caution">
    <text evidence="3">The sequence shown here is derived from an EMBL/GenBank/DDBJ whole genome shotgun (WGS) entry which is preliminary data.</text>
</comment>
<dbReference type="PANTHER" id="PTHR42921:SF4">
    <property type="entry name" value="ACETOACETYL-COA SYNTHASE (AFU_ORTHOLOGUE AFUA_8G04770)"/>
    <property type="match status" value="1"/>
</dbReference>
<dbReference type="Gene3D" id="3.40.50.12780">
    <property type="entry name" value="N-terminal domain of ligase-like"/>
    <property type="match status" value="1"/>
</dbReference>
<keyword evidence="1" id="KW-1133">Transmembrane helix</keyword>
<protein>
    <submittedName>
        <fullName evidence="3">Acetoacetate-CoA ligase</fullName>
    </submittedName>
</protein>
<dbReference type="InterPro" id="IPR000873">
    <property type="entry name" value="AMP-dep_synth/lig_dom"/>
</dbReference>
<dbReference type="InterPro" id="IPR005914">
    <property type="entry name" value="Acac_CoA_synth"/>
</dbReference>
<dbReference type="GO" id="GO:0030729">
    <property type="term" value="F:acetoacetate-CoA ligase activity"/>
    <property type="evidence" value="ECO:0007669"/>
    <property type="project" value="InterPro"/>
</dbReference>
<dbReference type="GO" id="GO:0006629">
    <property type="term" value="P:lipid metabolic process"/>
    <property type="evidence" value="ECO:0007669"/>
    <property type="project" value="InterPro"/>
</dbReference>
<proteinExistence type="predicted"/>
<dbReference type="Pfam" id="PF00501">
    <property type="entry name" value="AMP-binding"/>
    <property type="match status" value="1"/>
</dbReference>
<dbReference type="EMBL" id="LCZI01001031">
    <property type="protein sequence ID" value="KKZ62844.1"/>
    <property type="molecule type" value="Genomic_DNA"/>
</dbReference>
<name>A0A0G2J126_9EURO</name>
<dbReference type="SUPFAM" id="SSF56801">
    <property type="entry name" value="Acetyl-CoA synthetase-like"/>
    <property type="match status" value="1"/>
</dbReference>
<organism evidence="3 4">
    <name type="scientific">[Emmonsia] crescens</name>
    <dbReference type="NCBI Taxonomy" id="73230"/>
    <lineage>
        <taxon>Eukaryota</taxon>
        <taxon>Fungi</taxon>
        <taxon>Dikarya</taxon>
        <taxon>Ascomycota</taxon>
        <taxon>Pezizomycotina</taxon>
        <taxon>Eurotiomycetes</taxon>
        <taxon>Eurotiomycetidae</taxon>
        <taxon>Onygenales</taxon>
        <taxon>Ajellomycetaceae</taxon>
        <taxon>Emergomyces</taxon>
    </lineage>
</organism>